<gene>
    <name evidence="5" type="primary">LOC100908035</name>
</gene>
<sequence>MLRTNSWRNDGRVRFDEIDLFLFGPKGVGIRSLMHRWIPNQHSRTLVLDGRRKRVRILAIQDESQLKHNINISRSRPHGVLFVFDVSCSETFYYMIPLLEKAKPIFNSNTIRYLVGTKRDLRQDEPGNADEVILHEAVMLAMRNLMRYRESSAVTGEGVEGAFMSIIKDVHKLGLRLETQSLMANLGSYMSLPRKGNETFHSILEHRPSIDSDSWSVLSDVASSSEPGEPRDLNDSDTHTTSDTEWTSL</sequence>
<dbReference type="GO" id="GO:0003924">
    <property type="term" value="F:GTPase activity"/>
    <property type="evidence" value="ECO:0007669"/>
    <property type="project" value="InterPro"/>
</dbReference>
<dbReference type="PRINTS" id="PR00449">
    <property type="entry name" value="RASTRNSFRMNG"/>
</dbReference>
<dbReference type="InterPro" id="IPR027417">
    <property type="entry name" value="P-loop_NTPase"/>
</dbReference>
<dbReference type="AlphaFoldDB" id="A0AAJ7SFU5"/>
<feature type="compositionally biased region" description="Low complexity" evidence="3">
    <location>
        <begin position="215"/>
        <end position="225"/>
    </location>
</feature>
<name>A0AAJ7SFU5_9ACAR</name>
<dbReference type="GeneID" id="100908035"/>
<keyword evidence="4" id="KW-1185">Reference proteome</keyword>
<dbReference type="PANTHER" id="PTHR47978">
    <property type="match status" value="1"/>
</dbReference>
<dbReference type="Gene3D" id="3.40.50.300">
    <property type="entry name" value="P-loop containing nucleotide triphosphate hydrolases"/>
    <property type="match status" value="1"/>
</dbReference>
<dbReference type="PROSITE" id="PS51419">
    <property type="entry name" value="RAB"/>
    <property type="match status" value="1"/>
</dbReference>
<keyword evidence="2" id="KW-0547">Nucleotide-binding</keyword>
<organism evidence="4 5">
    <name type="scientific">Galendromus occidentalis</name>
    <name type="common">western predatory mite</name>
    <dbReference type="NCBI Taxonomy" id="34638"/>
    <lineage>
        <taxon>Eukaryota</taxon>
        <taxon>Metazoa</taxon>
        <taxon>Ecdysozoa</taxon>
        <taxon>Arthropoda</taxon>
        <taxon>Chelicerata</taxon>
        <taxon>Arachnida</taxon>
        <taxon>Acari</taxon>
        <taxon>Parasitiformes</taxon>
        <taxon>Mesostigmata</taxon>
        <taxon>Gamasina</taxon>
        <taxon>Phytoseioidea</taxon>
        <taxon>Phytoseiidae</taxon>
        <taxon>Typhlodrominae</taxon>
        <taxon>Galendromus</taxon>
    </lineage>
</organism>
<dbReference type="Pfam" id="PF00071">
    <property type="entry name" value="Ras"/>
    <property type="match status" value="1"/>
</dbReference>
<proteinExistence type="inferred from homology"/>
<comment type="similarity">
    <text evidence="1">Belongs to the small GTPase superfamily. Rab family.</text>
</comment>
<protein>
    <submittedName>
        <fullName evidence="5">Uncharacterized protein LOC100908035</fullName>
    </submittedName>
</protein>
<dbReference type="SUPFAM" id="SSF52540">
    <property type="entry name" value="P-loop containing nucleoside triphosphate hydrolases"/>
    <property type="match status" value="1"/>
</dbReference>
<feature type="compositionally biased region" description="Basic and acidic residues" evidence="3">
    <location>
        <begin position="228"/>
        <end position="242"/>
    </location>
</feature>
<accession>A0AAJ7SFU5</accession>
<evidence type="ECO:0000256" key="2">
    <source>
        <dbReference type="ARBA" id="ARBA00022741"/>
    </source>
</evidence>
<dbReference type="GO" id="GO:0005525">
    <property type="term" value="F:GTP binding"/>
    <property type="evidence" value="ECO:0007669"/>
    <property type="project" value="InterPro"/>
</dbReference>
<evidence type="ECO:0000313" key="4">
    <source>
        <dbReference type="Proteomes" id="UP000694867"/>
    </source>
</evidence>
<dbReference type="Proteomes" id="UP000694867">
    <property type="component" value="Unplaced"/>
</dbReference>
<evidence type="ECO:0000313" key="5">
    <source>
        <dbReference type="RefSeq" id="XP_028967864.1"/>
    </source>
</evidence>
<dbReference type="SMART" id="SM00175">
    <property type="entry name" value="RAB"/>
    <property type="match status" value="1"/>
</dbReference>
<feature type="region of interest" description="Disordered" evidence="3">
    <location>
        <begin position="215"/>
        <end position="249"/>
    </location>
</feature>
<dbReference type="InterPro" id="IPR001806">
    <property type="entry name" value="Small_GTPase"/>
</dbReference>
<reference evidence="5" key="1">
    <citation type="submission" date="2025-08" db="UniProtKB">
        <authorList>
            <consortium name="RefSeq"/>
        </authorList>
    </citation>
    <scope>IDENTIFICATION</scope>
</reference>
<dbReference type="RefSeq" id="XP_028967864.1">
    <property type="nucleotide sequence ID" value="XM_029112031.1"/>
</dbReference>
<evidence type="ECO:0000256" key="1">
    <source>
        <dbReference type="ARBA" id="ARBA00006270"/>
    </source>
</evidence>
<evidence type="ECO:0000256" key="3">
    <source>
        <dbReference type="SAM" id="MobiDB-lite"/>
    </source>
</evidence>
<dbReference type="KEGG" id="goe:100908035"/>